<feature type="domain" description="Spore protein YkvP/CgeB glycosyl transferase-like" evidence="1">
    <location>
        <begin position="178"/>
        <end position="298"/>
    </location>
</feature>
<evidence type="ECO:0000259" key="1">
    <source>
        <dbReference type="Pfam" id="PF13524"/>
    </source>
</evidence>
<sequence length="313" mass="37097">MVKLLYITNDTSKMIVKNFLYLEKALDELTTLKIWRQSGSIETIIKKLQFQPDFILIQNDIGNQLSPFIQGLSKIPIPVGLIINDVYRYQEPRRLYIKKNNIRFIFSIIRKQFLEIYPEFANRLRWFPHFVETEIYRDYQLPKDIDLLLMGSTDDIYPLRQKIVKAYEHDRHFVYHPHPGYGDITTKEEKGHFIGEKYARELNRAKIFFTSPSIYLYPVMKYFEALACKTLLLAPTFEELEALGFKPGIHFVAINEANFKEQATYYLNNDTERNKITMTGHEFVQQNHSLKIRAKQLVTEIKKIVETQKRRST</sequence>
<keyword evidence="3" id="KW-1185">Reference proteome</keyword>
<dbReference type="Pfam" id="PF13524">
    <property type="entry name" value="Glyco_trans_1_2"/>
    <property type="match status" value="1"/>
</dbReference>
<comment type="caution">
    <text evidence="2">The sequence shown here is derived from an EMBL/GenBank/DDBJ whole genome shotgun (WGS) entry which is preliminary data.</text>
</comment>
<evidence type="ECO:0000313" key="3">
    <source>
        <dbReference type="Proteomes" id="UP000682111"/>
    </source>
</evidence>
<proteinExistence type="predicted"/>
<dbReference type="RefSeq" id="WP_212933498.1">
    <property type="nucleotide sequence ID" value="NZ_BORC01000002.1"/>
</dbReference>
<protein>
    <recommendedName>
        <fullName evidence="1">Spore protein YkvP/CgeB glycosyl transferase-like domain-containing protein</fullName>
    </recommendedName>
</protein>
<reference evidence="2" key="1">
    <citation type="submission" date="2021-03" db="EMBL/GenBank/DDBJ databases">
        <title>Antimicrobial resistance genes in bacteria isolated from Japanese honey, and their potential for conferring macrolide and lincosamide resistance in the American foulbrood pathogen Paenibacillus larvae.</title>
        <authorList>
            <person name="Okamoto M."/>
            <person name="Kumagai M."/>
            <person name="Kanamori H."/>
            <person name="Takamatsu D."/>
        </authorList>
    </citation>
    <scope>NUCLEOTIDE SEQUENCE</scope>
    <source>
        <strain evidence="2">J27TS8</strain>
    </source>
</reference>
<dbReference type="AlphaFoldDB" id="A0A920BT83"/>
<dbReference type="InterPro" id="IPR055259">
    <property type="entry name" value="YkvP/CgeB_Glyco_trans-like"/>
</dbReference>
<dbReference type="Proteomes" id="UP000682111">
    <property type="component" value="Unassembled WGS sequence"/>
</dbReference>
<dbReference type="SUPFAM" id="SSF53756">
    <property type="entry name" value="UDP-Glycosyltransferase/glycogen phosphorylase"/>
    <property type="match status" value="1"/>
</dbReference>
<dbReference type="EMBL" id="BORC01000002">
    <property type="protein sequence ID" value="GIN61743.1"/>
    <property type="molecule type" value="Genomic_DNA"/>
</dbReference>
<name>A0A920BT83_9BACI</name>
<accession>A0A920BT83</accession>
<gene>
    <name evidence="2" type="ORF">J27TS8_17360</name>
</gene>
<organism evidence="2 3">
    <name type="scientific">Robertmurraya siralis</name>
    <dbReference type="NCBI Taxonomy" id="77777"/>
    <lineage>
        <taxon>Bacteria</taxon>
        <taxon>Bacillati</taxon>
        <taxon>Bacillota</taxon>
        <taxon>Bacilli</taxon>
        <taxon>Bacillales</taxon>
        <taxon>Bacillaceae</taxon>
        <taxon>Robertmurraya</taxon>
    </lineage>
</organism>
<evidence type="ECO:0000313" key="2">
    <source>
        <dbReference type="EMBL" id="GIN61743.1"/>
    </source>
</evidence>